<comment type="subcellular location">
    <subcellularLocation>
        <location evidence="1">Membrane</location>
        <topology evidence="1">Multi-pass membrane protein</topology>
    </subcellularLocation>
</comment>
<dbReference type="OrthoDB" id="7165334at2"/>
<evidence type="ECO:0000256" key="2">
    <source>
        <dbReference type="ARBA" id="ARBA00009853"/>
    </source>
</evidence>
<keyword evidence="4 6" id="KW-1133">Transmembrane helix</keyword>
<evidence type="ECO:0000313" key="9">
    <source>
        <dbReference type="Proteomes" id="UP000234530"/>
    </source>
</evidence>
<feature type="transmembrane region" description="Helical" evidence="6">
    <location>
        <begin position="285"/>
        <end position="303"/>
    </location>
</feature>
<name>A0A2H5EYA3_9RHOB</name>
<feature type="transmembrane region" description="Helical" evidence="6">
    <location>
        <begin position="201"/>
        <end position="219"/>
    </location>
</feature>
<evidence type="ECO:0000256" key="1">
    <source>
        <dbReference type="ARBA" id="ARBA00004141"/>
    </source>
</evidence>
<evidence type="ECO:0000256" key="4">
    <source>
        <dbReference type="ARBA" id="ARBA00022989"/>
    </source>
</evidence>
<protein>
    <submittedName>
        <fullName evidence="8">EamA/RhaT family transporter</fullName>
    </submittedName>
</protein>
<keyword evidence="9" id="KW-1185">Reference proteome</keyword>
<dbReference type="Gene3D" id="1.10.3730.20">
    <property type="match status" value="1"/>
</dbReference>
<feature type="transmembrane region" description="Helical" evidence="6">
    <location>
        <begin position="169"/>
        <end position="189"/>
    </location>
</feature>
<feature type="domain" description="EamA" evidence="7">
    <location>
        <begin position="29"/>
        <end position="162"/>
    </location>
</feature>
<feature type="transmembrane region" description="Helical" evidence="6">
    <location>
        <begin position="31"/>
        <end position="51"/>
    </location>
</feature>
<sequence length="317" mass="34561">MRTPILSPNRKVAPAALRAEPASHRDNMRGALIMCVSMTFFTLNDTVMKFVASDLPLYQSITLRGLVVMLGLLLIARREGGLQLRLPREAVRPMILRLIGEIASTVLFLQALMHMAIADLSAIMQSLPLVVMLGAAVMFHEKLGWRRMVAVLVGLVGVLMILRPGTSAFTIWSVLGLASVAMVVLRDLVTRLFSREIRSTTIAFYAATSVTLSGLLLSIGEGWQRPTVEQLGLLVLGGGFLTVGYLSAVATMRIGEISFVAPFRYVSLVAAIILGLVVFGEWPDVWTWAGSGLIVTAGIYSIWREGQLRGQPRETGR</sequence>
<reference evidence="8 9" key="1">
    <citation type="journal article" date="2013" name="Antonie Van Leeuwenhoek">
        <title>Paracoccus zhejiangensis sp. nov., isolated from activated sludge in wastewater-treatment system.</title>
        <authorList>
            <person name="Wu Z.G."/>
            <person name="Zhang D.F."/>
            <person name="Liu Y.L."/>
            <person name="Wang F."/>
            <person name="Jiang X."/>
            <person name="Li C."/>
            <person name="Li S.P."/>
            <person name="Hong Q."/>
            <person name="Li W.J."/>
        </authorList>
    </citation>
    <scope>NUCLEOTIDE SEQUENCE [LARGE SCALE GENOMIC DNA]</scope>
    <source>
        <strain evidence="8 9">J6</strain>
    </source>
</reference>
<feature type="transmembrane region" description="Helical" evidence="6">
    <location>
        <begin position="262"/>
        <end position="279"/>
    </location>
</feature>
<feature type="transmembrane region" description="Helical" evidence="6">
    <location>
        <begin position="123"/>
        <end position="140"/>
    </location>
</feature>
<dbReference type="Proteomes" id="UP000234530">
    <property type="component" value="Chromosome"/>
</dbReference>
<keyword evidence="3 6" id="KW-0812">Transmembrane</keyword>
<dbReference type="PANTHER" id="PTHR22911">
    <property type="entry name" value="ACYL-MALONYL CONDENSING ENZYME-RELATED"/>
    <property type="match status" value="1"/>
</dbReference>
<evidence type="ECO:0000256" key="6">
    <source>
        <dbReference type="SAM" id="Phobius"/>
    </source>
</evidence>
<proteinExistence type="inferred from homology"/>
<feature type="transmembrane region" description="Helical" evidence="6">
    <location>
        <begin position="95"/>
        <end position="117"/>
    </location>
</feature>
<feature type="domain" description="EamA" evidence="7">
    <location>
        <begin position="171"/>
        <end position="297"/>
    </location>
</feature>
<dbReference type="AlphaFoldDB" id="A0A2H5EYA3"/>
<gene>
    <name evidence="8" type="ORF">CX676_09005</name>
</gene>
<dbReference type="KEGG" id="pzh:CX676_09005"/>
<comment type="similarity">
    <text evidence="2">Belongs to the drug/metabolite transporter (DMT) superfamily. 10 TMS drug/metabolite exporter (DME) (TC 2.A.7.3) family.</text>
</comment>
<feature type="transmembrane region" description="Helical" evidence="6">
    <location>
        <begin position="231"/>
        <end position="250"/>
    </location>
</feature>
<feature type="transmembrane region" description="Helical" evidence="6">
    <location>
        <begin position="147"/>
        <end position="163"/>
    </location>
</feature>
<dbReference type="EMBL" id="CP025430">
    <property type="protein sequence ID" value="AUH64281.1"/>
    <property type="molecule type" value="Genomic_DNA"/>
</dbReference>
<dbReference type="RefSeq" id="WP_101752318.1">
    <property type="nucleotide sequence ID" value="NZ_CP025430.1"/>
</dbReference>
<keyword evidence="5 6" id="KW-0472">Membrane</keyword>
<evidence type="ECO:0000313" key="8">
    <source>
        <dbReference type="EMBL" id="AUH64281.1"/>
    </source>
</evidence>
<evidence type="ECO:0000259" key="7">
    <source>
        <dbReference type="Pfam" id="PF00892"/>
    </source>
</evidence>
<dbReference type="GO" id="GO:0016020">
    <property type="term" value="C:membrane"/>
    <property type="evidence" value="ECO:0007669"/>
    <property type="project" value="UniProtKB-SubCell"/>
</dbReference>
<organism evidence="8 9">
    <name type="scientific">Paracoccus zhejiangensis</name>
    <dbReference type="NCBI Taxonomy" id="1077935"/>
    <lineage>
        <taxon>Bacteria</taxon>
        <taxon>Pseudomonadati</taxon>
        <taxon>Pseudomonadota</taxon>
        <taxon>Alphaproteobacteria</taxon>
        <taxon>Rhodobacterales</taxon>
        <taxon>Paracoccaceae</taxon>
        <taxon>Paracoccus</taxon>
    </lineage>
</organism>
<feature type="transmembrane region" description="Helical" evidence="6">
    <location>
        <begin position="57"/>
        <end position="75"/>
    </location>
</feature>
<evidence type="ECO:0000256" key="5">
    <source>
        <dbReference type="ARBA" id="ARBA00023136"/>
    </source>
</evidence>
<dbReference type="InterPro" id="IPR000620">
    <property type="entry name" value="EamA_dom"/>
</dbReference>
<evidence type="ECO:0000256" key="3">
    <source>
        <dbReference type="ARBA" id="ARBA00022692"/>
    </source>
</evidence>
<dbReference type="InterPro" id="IPR037185">
    <property type="entry name" value="EmrE-like"/>
</dbReference>
<dbReference type="SUPFAM" id="SSF103481">
    <property type="entry name" value="Multidrug resistance efflux transporter EmrE"/>
    <property type="match status" value="2"/>
</dbReference>
<dbReference type="Pfam" id="PF00892">
    <property type="entry name" value="EamA"/>
    <property type="match status" value="2"/>
</dbReference>
<accession>A0A2H5EYA3</accession>
<dbReference type="PANTHER" id="PTHR22911:SF6">
    <property type="entry name" value="SOLUTE CARRIER FAMILY 35 MEMBER G1"/>
    <property type="match status" value="1"/>
</dbReference>